<proteinExistence type="predicted"/>
<sequence>MKTSILLLTLLMSSLTLALEAGKREEKTIEIKAHIAKILMTPKKVYRLELVELAAAYFAEEKFAPCLQKAMKENKKATLKVAAYSLSVLDCKVD</sequence>
<dbReference type="KEGG" id="bsto:C0V70_02215"/>
<protein>
    <submittedName>
        <fullName evidence="1">Uncharacterized protein</fullName>
    </submittedName>
</protein>
<dbReference type="RefSeq" id="WP_102242234.1">
    <property type="nucleotide sequence ID" value="NZ_CP025704.1"/>
</dbReference>
<keyword evidence="2" id="KW-1185">Reference proteome</keyword>
<name>A0A2K9NN41_BACTC</name>
<gene>
    <name evidence="1" type="ORF">C0V70_02215</name>
</gene>
<dbReference type="Proteomes" id="UP000235584">
    <property type="component" value="Chromosome"/>
</dbReference>
<accession>A0A2K9NN41</accession>
<organism evidence="1 2">
    <name type="scientific">Bacteriovorax stolpii</name>
    <name type="common">Bdellovibrio stolpii</name>
    <dbReference type="NCBI Taxonomy" id="960"/>
    <lineage>
        <taxon>Bacteria</taxon>
        <taxon>Pseudomonadati</taxon>
        <taxon>Bdellovibrionota</taxon>
        <taxon>Bacteriovoracia</taxon>
        <taxon>Bacteriovoracales</taxon>
        <taxon>Bacteriovoracaceae</taxon>
        <taxon>Bacteriovorax</taxon>
    </lineage>
</organism>
<evidence type="ECO:0000313" key="1">
    <source>
        <dbReference type="EMBL" id="AUN96939.1"/>
    </source>
</evidence>
<dbReference type="EMBL" id="CP025704">
    <property type="protein sequence ID" value="AUN96939.1"/>
    <property type="molecule type" value="Genomic_DNA"/>
</dbReference>
<dbReference type="AlphaFoldDB" id="A0A2K9NN41"/>
<evidence type="ECO:0000313" key="2">
    <source>
        <dbReference type="Proteomes" id="UP000235584"/>
    </source>
</evidence>
<reference evidence="1 2" key="1">
    <citation type="submission" date="2018-01" db="EMBL/GenBank/DDBJ databases">
        <title>Complete genome sequence of Bacteriovorax stolpii DSM12778.</title>
        <authorList>
            <person name="Tang B."/>
            <person name="Chang J."/>
        </authorList>
    </citation>
    <scope>NUCLEOTIDE SEQUENCE [LARGE SCALE GENOMIC DNA]</scope>
    <source>
        <strain evidence="1 2">DSM 12778</strain>
    </source>
</reference>